<reference evidence="3" key="2">
    <citation type="submission" date="2015-01" db="EMBL/GenBank/DDBJ databases">
        <title>Evolutionary Origins and Diversification of the Mycorrhizal Mutualists.</title>
        <authorList>
            <consortium name="DOE Joint Genome Institute"/>
            <consortium name="Mycorrhizal Genomics Consortium"/>
            <person name="Kohler A."/>
            <person name="Kuo A."/>
            <person name="Nagy L.G."/>
            <person name="Floudas D."/>
            <person name="Copeland A."/>
            <person name="Barry K.W."/>
            <person name="Cichocki N."/>
            <person name="Veneault-Fourrey C."/>
            <person name="LaButti K."/>
            <person name="Lindquist E.A."/>
            <person name="Lipzen A."/>
            <person name="Lundell T."/>
            <person name="Morin E."/>
            <person name="Murat C."/>
            <person name="Riley R."/>
            <person name="Ohm R."/>
            <person name="Sun H."/>
            <person name="Tunlid A."/>
            <person name="Henrissat B."/>
            <person name="Grigoriev I.V."/>
            <person name="Hibbett D.S."/>
            <person name="Martin F."/>
        </authorList>
    </citation>
    <scope>NUCLEOTIDE SEQUENCE [LARGE SCALE GENOMIC DNA]</scope>
    <source>
        <strain evidence="3">MAFF 305830</strain>
    </source>
</reference>
<organism evidence="2 3">
    <name type="scientific">Serendipita vermifera MAFF 305830</name>
    <dbReference type="NCBI Taxonomy" id="933852"/>
    <lineage>
        <taxon>Eukaryota</taxon>
        <taxon>Fungi</taxon>
        <taxon>Dikarya</taxon>
        <taxon>Basidiomycota</taxon>
        <taxon>Agaricomycotina</taxon>
        <taxon>Agaricomycetes</taxon>
        <taxon>Sebacinales</taxon>
        <taxon>Serendipitaceae</taxon>
        <taxon>Serendipita</taxon>
    </lineage>
</organism>
<keyword evidence="1" id="KW-0812">Transmembrane</keyword>
<proteinExistence type="predicted"/>
<dbReference type="Proteomes" id="UP000054097">
    <property type="component" value="Unassembled WGS sequence"/>
</dbReference>
<accession>A0A0C3AZG2</accession>
<evidence type="ECO:0000313" key="3">
    <source>
        <dbReference type="Proteomes" id="UP000054097"/>
    </source>
</evidence>
<dbReference type="AlphaFoldDB" id="A0A0C3AZG2"/>
<gene>
    <name evidence="2" type="ORF">M408DRAFT_331706</name>
</gene>
<evidence type="ECO:0000313" key="2">
    <source>
        <dbReference type="EMBL" id="KIM24596.1"/>
    </source>
</evidence>
<name>A0A0C3AZG2_SERVB</name>
<feature type="transmembrane region" description="Helical" evidence="1">
    <location>
        <begin position="12"/>
        <end position="35"/>
    </location>
</feature>
<dbReference type="EMBL" id="KN824322">
    <property type="protein sequence ID" value="KIM24596.1"/>
    <property type="molecule type" value="Genomic_DNA"/>
</dbReference>
<sequence>MPNVPVFYDKRGTILVDSAGFTFYEYLVFAIRAYWKKGRASHAIRRHLFNPEMIF</sequence>
<keyword evidence="3" id="KW-1185">Reference proteome</keyword>
<keyword evidence="1" id="KW-0472">Membrane</keyword>
<dbReference type="HOGENOM" id="CLU_3033876_0_0_1"/>
<reference evidence="2 3" key="1">
    <citation type="submission" date="2014-04" db="EMBL/GenBank/DDBJ databases">
        <authorList>
            <consortium name="DOE Joint Genome Institute"/>
            <person name="Kuo A."/>
            <person name="Zuccaro A."/>
            <person name="Kohler A."/>
            <person name="Nagy L.G."/>
            <person name="Floudas D."/>
            <person name="Copeland A."/>
            <person name="Barry K.W."/>
            <person name="Cichocki N."/>
            <person name="Veneault-Fourrey C."/>
            <person name="LaButti K."/>
            <person name="Lindquist E.A."/>
            <person name="Lipzen A."/>
            <person name="Lundell T."/>
            <person name="Morin E."/>
            <person name="Murat C."/>
            <person name="Sun H."/>
            <person name="Tunlid A."/>
            <person name="Henrissat B."/>
            <person name="Grigoriev I.V."/>
            <person name="Hibbett D.S."/>
            <person name="Martin F."/>
            <person name="Nordberg H.P."/>
            <person name="Cantor M.N."/>
            <person name="Hua S.X."/>
        </authorList>
    </citation>
    <scope>NUCLEOTIDE SEQUENCE [LARGE SCALE GENOMIC DNA]</scope>
    <source>
        <strain evidence="2 3">MAFF 305830</strain>
    </source>
</reference>
<protein>
    <submittedName>
        <fullName evidence="2">Uncharacterized protein</fullName>
    </submittedName>
</protein>
<keyword evidence="1" id="KW-1133">Transmembrane helix</keyword>
<evidence type="ECO:0000256" key="1">
    <source>
        <dbReference type="SAM" id="Phobius"/>
    </source>
</evidence>